<keyword evidence="9" id="KW-0732">Signal</keyword>
<feature type="transmembrane region" description="Helical" evidence="8">
    <location>
        <begin position="206"/>
        <end position="225"/>
    </location>
</feature>
<feature type="transmembrane region" description="Helical" evidence="8">
    <location>
        <begin position="181"/>
        <end position="200"/>
    </location>
</feature>
<comment type="subcellular location">
    <subcellularLocation>
        <location evidence="1">Membrane</location>
        <topology evidence="1">Multi-pass membrane protein</topology>
    </subcellularLocation>
</comment>
<evidence type="ECO:0000256" key="5">
    <source>
        <dbReference type="ARBA" id="ARBA00022989"/>
    </source>
</evidence>
<comment type="caution">
    <text evidence="11">The sequence shown here is derived from an EMBL/GenBank/DDBJ whole genome shotgun (WGS) entry which is preliminary data.</text>
</comment>
<feature type="transmembrane region" description="Helical" evidence="8">
    <location>
        <begin position="697"/>
        <end position="717"/>
    </location>
</feature>
<dbReference type="InterPro" id="IPR044880">
    <property type="entry name" value="NCX_ion-bd_dom_sf"/>
</dbReference>
<evidence type="ECO:0000256" key="4">
    <source>
        <dbReference type="ARBA" id="ARBA00022692"/>
    </source>
</evidence>
<evidence type="ECO:0000256" key="8">
    <source>
        <dbReference type="SAM" id="Phobius"/>
    </source>
</evidence>
<feature type="region of interest" description="Disordered" evidence="7">
    <location>
        <begin position="383"/>
        <end position="409"/>
    </location>
</feature>
<evidence type="ECO:0000256" key="1">
    <source>
        <dbReference type="ARBA" id="ARBA00004141"/>
    </source>
</evidence>
<dbReference type="PANTHER" id="PTHR12266">
    <property type="entry name" value="NA+/CA2+ K+ INDEPENDENT EXCHANGER"/>
    <property type="match status" value="1"/>
</dbReference>
<dbReference type="Proteomes" id="UP001479436">
    <property type="component" value="Unassembled WGS sequence"/>
</dbReference>
<evidence type="ECO:0000256" key="2">
    <source>
        <dbReference type="ARBA" id="ARBA00008170"/>
    </source>
</evidence>
<feature type="chain" id="PRO_5047325383" description="Sodium/calcium exchanger membrane region domain-containing protein" evidence="9">
    <location>
        <begin position="23"/>
        <end position="737"/>
    </location>
</feature>
<keyword evidence="12" id="KW-1185">Reference proteome</keyword>
<gene>
    <name evidence="11" type="ORF">K7432_004760</name>
</gene>
<evidence type="ECO:0000256" key="9">
    <source>
        <dbReference type="SAM" id="SignalP"/>
    </source>
</evidence>
<evidence type="ECO:0000256" key="7">
    <source>
        <dbReference type="SAM" id="MobiDB-lite"/>
    </source>
</evidence>
<evidence type="ECO:0000256" key="3">
    <source>
        <dbReference type="ARBA" id="ARBA00022448"/>
    </source>
</evidence>
<organism evidence="11 12">
    <name type="scientific">Basidiobolus ranarum</name>
    <dbReference type="NCBI Taxonomy" id="34480"/>
    <lineage>
        <taxon>Eukaryota</taxon>
        <taxon>Fungi</taxon>
        <taxon>Fungi incertae sedis</taxon>
        <taxon>Zoopagomycota</taxon>
        <taxon>Entomophthoromycotina</taxon>
        <taxon>Basidiobolomycetes</taxon>
        <taxon>Basidiobolales</taxon>
        <taxon>Basidiobolaceae</taxon>
        <taxon>Basidiobolus</taxon>
    </lineage>
</organism>
<dbReference type="Gene3D" id="1.20.1420.30">
    <property type="entry name" value="NCX, central ion-binding region"/>
    <property type="match status" value="2"/>
</dbReference>
<keyword evidence="5 8" id="KW-1133">Transmembrane helix</keyword>
<evidence type="ECO:0000313" key="12">
    <source>
        <dbReference type="Proteomes" id="UP001479436"/>
    </source>
</evidence>
<name>A0ABR2W4K2_9FUNG</name>
<feature type="signal peptide" evidence="9">
    <location>
        <begin position="1"/>
        <end position="22"/>
    </location>
</feature>
<feature type="region of interest" description="Disordered" evidence="7">
    <location>
        <begin position="291"/>
        <end position="310"/>
    </location>
</feature>
<feature type="compositionally biased region" description="Polar residues" evidence="7">
    <location>
        <begin position="291"/>
        <end position="304"/>
    </location>
</feature>
<keyword evidence="3" id="KW-0813">Transport</keyword>
<dbReference type="InterPro" id="IPR004837">
    <property type="entry name" value="NaCa_Exmemb"/>
</dbReference>
<dbReference type="PANTHER" id="PTHR12266:SF0">
    <property type="entry name" value="MITOCHONDRIAL SODIUM_CALCIUM EXCHANGER PROTEIN"/>
    <property type="match status" value="1"/>
</dbReference>
<feature type="transmembrane region" description="Helical" evidence="8">
    <location>
        <begin position="106"/>
        <end position="127"/>
    </location>
</feature>
<keyword evidence="4 8" id="KW-0812">Transmembrane</keyword>
<feature type="transmembrane region" description="Helical" evidence="8">
    <location>
        <begin position="74"/>
        <end position="94"/>
    </location>
</feature>
<dbReference type="EMBL" id="JASJQH010007046">
    <property type="protein sequence ID" value="KAK9719518.1"/>
    <property type="molecule type" value="Genomic_DNA"/>
</dbReference>
<reference evidence="11 12" key="1">
    <citation type="submission" date="2023-04" db="EMBL/GenBank/DDBJ databases">
        <title>Genome of Basidiobolus ranarum AG-B5.</title>
        <authorList>
            <person name="Stajich J.E."/>
            <person name="Carter-House D."/>
            <person name="Gryganskyi A."/>
        </authorList>
    </citation>
    <scope>NUCLEOTIDE SEQUENCE [LARGE SCALE GENOMIC DNA]</scope>
    <source>
        <strain evidence="11 12">AG-B5</strain>
    </source>
</reference>
<feature type="non-terminal residue" evidence="11">
    <location>
        <position position="737"/>
    </location>
</feature>
<protein>
    <recommendedName>
        <fullName evidence="10">Sodium/calcium exchanger membrane region domain-containing protein</fullName>
    </recommendedName>
</protein>
<feature type="transmembrane region" description="Helical" evidence="8">
    <location>
        <begin position="589"/>
        <end position="610"/>
    </location>
</feature>
<feature type="transmembrane region" description="Helical" evidence="8">
    <location>
        <begin position="147"/>
        <end position="169"/>
    </location>
</feature>
<feature type="domain" description="Sodium/calcium exchanger membrane region" evidence="10">
    <location>
        <begin position="84"/>
        <end position="225"/>
    </location>
</feature>
<sequence length="737" mass="81176">MSRRNTLFLILICFSVISLATCDSFSFPEVKLATEECEKISDHADRCAFVRENCNDLQSGLINYLEFYYCGFHSVHFIAFFILAAWLLFLFAFVGTAASDYFCPNLSSIATTLNLSENMAGVTFLAFGNGAPDVFTTFSALKANSSGLAFGELIGAAAFISSVVVGSMAIVKPFRVSSTAFLRDILFFTGAIIAILACLWDGKVSIFESVGLIVYYAIYVSVVVWKNWMEVRGEQYKTLIQRARAEYAQWDDENEPYSLISGNHDVFFGRVSESHEEDPLLADELEEDQRSQGISLGSQNTSLNPRPAPVRRRKSLLSAIEFRDVVQNLHPYTPNSSSSFTLARTNSILSRRSNSYPRIQSEEDISGESVVPSHGLSIIITSENDGSTPLTDSPLPLSPMPSPHPDEPRVRRVSFGDPNTYHPADVQALIASPSESPSSTPLLTPTSPFTNTKTIQSAQNVIRILFPGVCQWKQKSTFGKMAGLITLPIQLLLKCTVPVAEEVYETEVDISPRTEDGETINESVYLEEVKSKTWVKWLAVLQFLTVPMFIFLVFFNETPAFKYVWIPPIIGFVLAGLCYLLTKSYQAPAYYHLVAYVGFLSALGWIYLIANEVVGLLQAIGLILGLSESIIGLTIFAMGNSLGDFVANVTMARMGFPMMAVSACYGGPMLNILIGIGASATYIIASTGNDYPINPSITVFVSGCGLLLTLLTALIYLPRNGYHFTRQYGYCLIGIYF</sequence>
<feature type="transmembrane region" description="Helical" evidence="8">
    <location>
        <begin position="534"/>
        <end position="555"/>
    </location>
</feature>
<comment type="similarity">
    <text evidence="2">Belongs to the Ca(2+):cation antiporter (CaCA) (TC 2.A.19) family.</text>
</comment>
<accession>A0ABR2W4K2</accession>
<evidence type="ECO:0000259" key="10">
    <source>
        <dbReference type="Pfam" id="PF01699"/>
    </source>
</evidence>
<dbReference type="InterPro" id="IPR051359">
    <property type="entry name" value="CaCA_antiporter"/>
</dbReference>
<evidence type="ECO:0000256" key="6">
    <source>
        <dbReference type="ARBA" id="ARBA00023136"/>
    </source>
</evidence>
<feature type="transmembrane region" description="Helical" evidence="8">
    <location>
        <begin position="616"/>
        <end position="638"/>
    </location>
</feature>
<keyword evidence="6 8" id="KW-0472">Membrane</keyword>
<proteinExistence type="inferred from homology"/>
<evidence type="ECO:0000313" key="11">
    <source>
        <dbReference type="EMBL" id="KAK9719518.1"/>
    </source>
</evidence>
<feature type="domain" description="Sodium/calcium exchanger membrane region" evidence="10">
    <location>
        <begin position="595"/>
        <end position="737"/>
    </location>
</feature>
<dbReference type="Pfam" id="PF01699">
    <property type="entry name" value="Na_Ca_ex"/>
    <property type="match status" value="2"/>
</dbReference>
<feature type="transmembrane region" description="Helical" evidence="8">
    <location>
        <begin position="659"/>
        <end position="685"/>
    </location>
</feature>
<feature type="transmembrane region" description="Helical" evidence="8">
    <location>
        <begin position="561"/>
        <end position="582"/>
    </location>
</feature>